<dbReference type="KEGG" id="msto:MSTO_15370"/>
<feature type="compositionally biased region" description="Low complexity" evidence="1">
    <location>
        <begin position="181"/>
        <end position="205"/>
    </location>
</feature>
<evidence type="ECO:0000313" key="3">
    <source>
        <dbReference type="EMBL" id="BBY21332.1"/>
    </source>
</evidence>
<dbReference type="Proteomes" id="UP000467130">
    <property type="component" value="Chromosome"/>
</dbReference>
<name>A0A7I7Q5K0_9MYCO</name>
<dbReference type="EMBL" id="AP022587">
    <property type="protein sequence ID" value="BBY21332.1"/>
    <property type="molecule type" value="Genomic_DNA"/>
</dbReference>
<reference evidence="3 4" key="1">
    <citation type="journal article" date="2019" name="Emerg. Microbes Infect.">
        <title>Comprehensive subspecies identification of 175 nontuberculous mycobacteria species based on 7547 genomic profiles.</title>
        <authorList>
            <person name="Matsumoto Y."/>
            <person name="Kinjo T."/>
            <person name="Motooka D."/>
            <person name="Nabeya D."/>
            <person name="Jung N."/>
            <person name="Uechi K."/>
            <person name="Horii T."/>
            <person name="Iida T."/>
            <person name="Fujita J."/>
            <person name="Nakamura S."/>
        </authorList>
    </citation>
    <scope>NUCLEOTIDE SEQUENCE [LARGE SCALE GENOMIC DNA]</scope>
    <source>
        <strain evidence="3 4">JCM 17783</strain>
    </source>
</reference>
<evidence type="ECO:0000256" key="2">
    <source>
        <dbReference type="SAM" id="Phobius"/>
    </source>
</evidence>
<keyword evidence="2" id="KW-0472">Membrane</keyword>
<evidence type="ECO:0000313" key="4">
    <source>
        <dbReference type="Proteomes" id="UP000467130"/>
    </source>
</evidence>
<protein>
    <recommendedName>
        <fullName evidence="5">DUF2550 domain-containing protein</fullName>
    </recommendedName>
</protein>
<keyword evidence="2" id="KW-0812">Transmembrane</keyword>
<proteinExistence type="predicted"/>
<keyword evidence="2" id="KW-1133">Transmembrane helix</keyword>
<feature type="region of interest" description="Disordered" evidence="1">
    <location>
        <begin position="164"/>
        <end position="205"/>
    </location>
</feature>
<sequence>MDDVAAILIVLDVFVGIIAVVGLIFTWNRLRARRRRSGAKGVVLVVDRLTPRRRNMARLQVSLRMIGPTVRYEVGLDLEVDGNPFEVSTPKPEIRPSMGCEDDEMSWGFEISEDELDNVWVIASWMAAENADLRMAAIASNLSTEQTYEWRWAADWRISGAGHWRKRRHPTTPPRTVAGMGPLELGRAPGRGRAARPVADAPEQQ</sequence>
<evidence type="ECO:0008006" key="5">
    <source>
        <dbReference type="Google" id="ProtNLM"/>
    </source>
</evidence>
<accession>A0A7I7Q5K0</accession>
<feature type="transmembrane region" description="Helical" evidence="2">
    <location>
        <begin position="6"/>
        <end position="27"/>
    </location>
</feature>
<gene>
    <name evidence="3" type="ORF">MSTO_15370</name>
</gene>
<keyword evidence="4" id="KW-1185">Reference proteome</keyword>
<organism evidence="3 4">
    <name type="scientific">Mycobacterium stomatepiae</name>
    <dbReference type="NCBI Taxonomy" id="470076"/>
    <lineage>
        <taxon>Bacteria</taxon>
        <taxon>Bacillati</taxon>
        <taxon>Actinomycetota</taxon>
        <taxon>Actinomycetes</taxon>
        <taxon>Mycobacteriales</taxon>
        <taxon>Mycobacteriaceae</taxon>
        <taxon>Mycobacterium</taxon>
        <taxon>Mycobacterium simiae complex</taxon>
    </lineage>
</organism>
<dbReference type="AlphaFoldDB" id="A0A7I7Q5K0"/>
<evidence type="ECO:0000256" key="1">
    <source>
        <dbReference type="SAM" id="MobiDB-lite"/>
    </source>
</evidence>